<dbReference type="EMBL" id="CH476617">
    <property type="protein sequence ID" value="EEP80766.1"/>
    <property type="molecule type" value="Genomic_DNA"/>
</dbReference>
<dbReference type="HOGENOM" id="CLU_1929158_0_0_1"/>
<dbReference type="RefSeq" id="XP_002584919.1">
    <property type="nucleotide sequence ID" value="XM_002584873.1"/>
</dbReference>
<dbReference type="AlphaFoldDB" id="C4JT19"/>
<keyword evidence="2" id="KW-1185">Reference proteome</keyword>
<protein>
    <submittedName>
        <fullName evidence="1">Uncharacterized protein</fullName>
    </submittedName>
</protein>
<organism evidence="1 2">
    <name type="scientific">Uncinocarpus reesii (strain UAMH 1704)</name>
    <dbReference type="NCBI Taxonomy" id="336963"/>
    <lineage>
        <taxon>Eukaryota</taxon>
        <taxon>Fungi</taxon>
        <taxon>Dikarya</taxon>
        <taxon>Ascomycota</taxon>
        <taxon>Pezizomycotina</taxon>
        <taxon>Eurotiomycetes</taxon>
        <taxon>Eurotiomycetidae</taxon>
        <taxon>Onygenales</taxon>
        <taxon>Onygenaceae</taxon>
        <taxon>Uncinocarpus</taxon>
    </lineage>
</organism>
<dbReference type="Proteomes" id="UP000002058">
    <property type="component" value="Unassembled WGS sequence"/>
</dbReference>
<name>C4JT19_UNCRE</name>
<gene>
    <name evidence="1" type="ORF">UREG_05608</name>
</gene>
<sequence>MRPSAGPGCALREGEQQVSGSDVDAALQKSAGFAGQDFVKVRALAAALSSCWEVRRQSGKGQWARLGGSGLGVSIFLLCPGTAFQVSVHCIRKTVGFARNQQAFDVWGGKPFDNDEWTGTGRLSQHTTHLY</sequence>
<reference evidence="2" key="1">
    <citation type="journal article" date="2009" name="Genome Res.">
        <title>Comparative genomic analyses of the human fungal pathogens Coccidioides and their relatives.</title>
        <authorList>
            <person name="Sharpton T.J."/>
            <person name="Stajich J.E."/>
            <person name="Rounsley S.D."/>
            <person name="Gardner M.J."/>
            <person name="Wortman J.R."/>
            <person name="Jordar V.S."/>
            <person name="Maiti R."/>
            <person name="Kodira C.D."/>
            <person name="Neafsey D.E."/>
            <person name="Zeng Q."/>
            <person name="Hung C.-Y."/>
            <person name="McMahan C."/>
            <person name="Muszewska A."/>
            <person name="Grynberg M."/>
            <person name="Mandel M.A."/>
            <person name="Kellner E.M."/>
            <person name="Barker B.M."/>
            <person name="Galgiani J.N."/>
            <person name="Orbach M.J."/>
            <person name="Kirkland T.N."/>
            <person name="Cole G.T."/>
            <person name="Henn M.R."/>
            <person name="Birren B.W."/>
            <person name="Taylor J.W."/>
        </authorList>
    </citation>
    <scope>NUCLEOTIDE SEQUENCE [LARGE SCALE GENOMIC DNA]</scope>
    <source>
        <strain evidence="2">UAMH 1704</strain>
    </source>
</reference>
<proteinExistence type="predicted"/>
<evidence type="ECO:0000313" key="1">
    <source>
        <dbReference type="EMBL" id="EEP80766.1"/>
    </source>
</evidence>
<dbReference type="InParanoid" id="C4JT19"/>
<dbReference type="VEuPathDB" id="FungiDB:UREG_05608"/>
<dbReference type="KEGG" id="ure:UREG_05608"/>
<evidence type="ECO:0000313" key="2">
    <source>
        <dbReference type="Proteomes" id="UP000002058"/>
    </source>
</evidence>
<dbReference type="GeneID" id="8441114"/>
<accession>C4JT19</accession>